<keyword evidence="5 9" id="KW-0067">ATP-binding</keyword>
<dbReference type="InterPro" id="IPR008995">
    <property type="entry name" value="Mo/tungstate-bd_C_term_dom"/>
</dbReference>
<dbReference type="Pfam" id="PF00005">
    <property type="entry name" value="ABC_tran"/>
    <property type="match status" value="1"/>
</dbReference>
<feature type="domain" description="ABC transporter" evidence="8">
    <location>
        <begin position="15"/>
        <end position="247"/>
    </location>
</feature>
<sequence>MLNIEYRRKPPMSYFSLRHISKSYETQTALHDFSLELEKGEMIAIVGESGSGKSTLLRIAAGLMTQSSGEVLLNGQKIENPAEKLVPGYDEIKLIYQDYQLFPNSTVEENILRPLLLFDPAYRKKQLDRLLRQLGLEAYRQRLPRQLSGGQQQKVAIAQALAVEPEVLLLDEPFSHLDAIQKRKLLQELKELLQEMGTTVIFVTHELDDALRLTDSVLILQKGKLVQRGNSQSLCEHPKTRYVARLFSSINSLPGVDHAYLRPADVKLRTKGGLLGHVVDQRFLVHYNSLFVRLKDSGLLWEVDDPQRRFTAGDRVYLHWDEEKVLRLKS</sequence>
<dbReference type="SUPFAM" id="SSF52540">
    <property type="entry name" value="P-loop containing nucleoside triphosphate hydrolases"/>
    <property type="match status" value="1"/>
</dbReference>
<evidence type="ECO:0000256" key="7">
    <source>
        <dbReference type="ARBA" id="ARBA00023136"/>
    </source>
</evidence>
<evidence type="ECO:0000256" key="2">
    <source>
        <dbReference type="ARBA" id="ARBA00022475"/>
    </source>
</evidence>
<proteinExistence type="predicted"/>
<keyword evidence="4" id="KW-0547">Nucleotide-binding</keyword>
<dbReference type="PANTHER" id="PTHR42781">
    <property type="entry name" value="SPERMIDINE/PUTRESCINE IMPORT ATP-BINDING PROTEIN POTA"/>
    <property type="match status" value="1"/>
</dbReference>
<evidence type="ECO:0000256" key="4">
    <source>
        <dbReference type="ARBA" id="ARBA00022741"/>
    </source>
</evidence>
<dbReference type="InterPro" id="IPR027417">
    <property type="entry name" value="P-loop_NTPase"/>
</dbReference>
<evidence type="ECO:0000256" key="3">
    <source>
        <dbReference type="ARBA" id="ARBA00022519"/>
    </source>
</evidence>
<name>A0ABQ6PT08_9BACT</name>
<dbReference type="PANTHER" id="PTHR42781:SF1">
    <property type="entry name" value="THIAMINE IMPORT ATP-BINDING PROTEIN THIQ"/>
    <property type="match status" value="1"/>
</dbReference>
<keyword evidence="7" id="KW-0472">Membrane</keyword>
<keyword evidence="6" id="KW-1278">Translocase</keyword>
<dbReference type="InterPro" id="IPR017871">
    <property type="entry name" value="ABC_transporter-like_CS"/>
</dbReference>
<dbReference type="InterPro" id="IPR003439">
    <property type="entry name" value="ABC_transporter-like_ATP-bd"/>
</dbReference>
<organism evidence="9 10">
    <name type="scientific">Algoriphagus confluentis</name>
    <dbReference type="NCBI Taxonomy" id="1697556"/>
    <lineage>
        <taxon>Bacteria</taxon>
        <taxon>Pseudomonadati</taxon>
        <taxon>Bacteroidota</taxon>
        <taxon>Cytophagia</taxon>
        <taxon>Cytophagales</taxon>
        <taxon>Cyclobacteriaceae</taxon>
        <taxon>Algoriphagus</taxon>
    </lineage>
</organism>
<protein>
    <submittedName>
        <fullName evidence="9">ABC transporter ATP-binding protein</fullName>
    </submittedName>
</protein>
<evidence type="ECO:0000256" key="1">
    <source>
        <dbReference type="ARBA" id="ARBA00022448"/>
    </source>
</evidence>
<evidence type="ECO:0000259" key="8">
    <source>
        <dbReference type="PROSITE" id="PS50893"/>
    </source>
</evidence>
<keyword evidence="2" id="KW-1003">Cell membrane</keyword>
<keyword evidence="10" id="KW-1185">Reference proteome</keyword>
<evidence type="ECO:0000313" key="9">
    <source>
        <dbReference type="EMBL" id="GMQ30858.1"/>
    </source>
</evidence>
<dbReference type="SMART" id="SM00382">
    <property type="entry name" value="AAA"/>
    <property type="match status" value="1"/>
</dbReference>
<evidence type="ECO:0000313" key="10">
    <source>
        <dbReference type="Proteomes" id="UP001338309"/>
    </source>
</evidence>
<dbReference type="Proteomes" id="UP001338309">
    <property type="component" value="Unassembled WGS sequence"/>
</dbReference>
<dbReference type="SUPFAM" id="SSF50331">
    <property type="entry name" value="MOP-like"/>
    <property type="match status" value="1"/>
</dbReference>
<dbReference type="InterPro" id="IPR013611">
    <property type="entry name" value="Transp-assoc_OB_typ2"/>
</dbReference>
<dbReference type="Pfam" id="PF08402">
    <property type="entry name" value="TOBE_2"/>
    <property type="match status" value="1"/>
</dbReference>
<dbReference type="GO" id="GO:0005524">
    <property type="term" value="F:ATP binding"/>
    <property type="evidence" value="ECO:0007669"/>
    <property type="project" value="UniProtKB-KW"/>
</dbReference>
<evidence type="ECO:0000256" key="6">
    <source>
        <dbReference type="ARBA" id="ARBA00022967"/>
    </source>
</evidence>
<gene>
    <name evidence="9" type="ORF">Aconfl_35010</name>
</gene>
<dbReference type="EMBL" id="BTPD01000012">
    <property type="protein sequence ID" value="GMQ30858.1"/>
    <property type="molecule type" value="Genomic_DNA"/>
</dbReference>
<comment type="caution">
    <text evidence="9">The sequence shown here is derived from an EMBL/GenBank/DDBJ whole genome shotgun (WGS) entry which is preliminary data.</text>
</comment>
<reference evidence="9 10" key="1">
    <citation type="submission" date="2023-08" db="EMBL/GenBank/DDBJ databases">
        <title>Draft genome sequence of Algoriphagus confluentis.</title>
        <authorList>
            <person name="Takatani N."/>
            <person name="Hosokawa M."/>
            <person name="Sawabe T."/>
        </authorList>
    </citation>
    <scope>NUCLEOTIDE SEQUENCE [LARGE SCALE GENOMIC DNA]</scope>
    <source>
        <strain evidence="9 10">NBRC 111222</strain>
    </source>
</reference>
<accession>A0ABQ6PT08</accession>
<dbReference type="InterPro" id="IPR050093">
    <property type="entry name" value="ABC_SmlMolc_Importer"/>
</dbReference>
<evidence type="ECO:0000256" key="5">
    <source>
        <dbReference type="ARBA" id="ARBA00022840"/>
    </source>
</evidence>
<dbReference type="PROSITE" id="PS00211">
    <property type="entry name" value="ABC_TRANSPORTER_1"/>
    <property type="match status" value="1"/>
</dbReference>
<dbReference type="PROSITE" id="PS50893">
    <property type="entry name" value="ABC_TRANSPORTER_2"/>
    <property type="match status" value="1"/>
</dbReference>
<dbReference type="Gene3D" id="3.40.50.300">
    <property type="entry name" value="P-loop containing nucleotide triphosphate hydrolases"/>
    <property type="match status" value="1"/>
</dbReference>
<keyword evidence="3" id="KW-0997">Cell inner membrane</keyword>
<dbReference type="InterPro" id="IPR003593">
    <property type="entry name" value="AAA+_ATPase"/>
</dbReference>
<keyword evidence="1" id="KW-0813">Transport</keyword>